<dbReference type="GO" id="GO:0005634">
    <property type="term" value="C:nucleus"/>
    <property type="evidence" value="ECO:0007669"/>
    <property type="project" value="UniProtKB-SubCell"/>
</dbReference>
<dbReference type="EMBL" id="CAJPWZ010001599">
    <property type="protein sequence ID" value="CAG2218383.1"/>
    <property type="molecule type" value="Genomic_DNA"/>
</dbReference>
<dbReference type="PANTHER" id="PTHR32078:SF1">
    <property type="entry name" value="NUCLEAR PROTEIN MDM1"/>
    <property type="match status" value="1"/>
</dbReference>
<keyword evidence="12" id="KW-1185">Reference proteome</keyword>
<dbReference type="GO" id="GO:0005814">
    <property type="term" value="C:centriole"/>
    <property type="evidence" value="ECO:0007669"/>
    <property type="project" value="UniProtKB-SubCell"/>
</dbReference>
<evidence type="ECO:0000256" key="7">
    <source>
        <dbReference type="ARBA" id="ARBA00023212"/>
    </source>
</evidence>
<dbReference type="GO" id="GO:0008017">
    <property type="term" value="F:microtubule binding"/>
    <property type="evidence" value="ECO:0007669"/>
    <property type="project" value="InterPro"/>
</dbReference>
<feature type="region of interest" description="Disordered" evidence="10">
    <location>
        <begin position="41"/>
        <end position="179"/>
    </location>
</feature>
<evidence type="ECO:0000256" key="3">
    <source>
        <dbReference type="ARBA" id="ARBA00010494"/>
    </source>
</evidence>
<comment type="subcellular location">
    <subcellularLocation>
        <location evidence="1">Cytoplasm</location>
        <location evidence="1">Cytoskeleton</location>
        <location evidence="1">Microtubule organizing center</location>
        <location evidence="1">Centrosome</location>
        <location evidence="1">Centriole</location>
    </subcellularLocation>
    <subcellularLocation>
        <location evidence="2">Nucleus</location>
    </subcellularLocation>
</comment>
<gene>
    <name evidence="11" type="ORF">MEDL_31966</name>
</gene>
<sequence>MLKTIKLIVVIDTFPVYDDFLMKKALQSRVLPDNDNSAAATIASEDEDYKHMEDVEEEDDREPVQLRGRFQEQREARNRRFSDEYVRKPSRRPKKSAWTEQRGGERMSEGSRSSRSTETFDDDDGRVPTPVLASKSSKPQRHHFDLTTPAVGGALLTSPPQVRRPMRKPRPQTAPVSKSWAQPLRGVDEDYESDDTLTEEPVYTKSTAKQKLFKTYDVSKTKLACNPTFGKPSPDTHPLRDDEASTDRPMLTTFVDTPAKHLPVENGEVKAQKTGEGMPIPRRDPDDDVLSFSTRSVASSCSLASETYERAKKRTEEFWGKTGVASR</sequence>
<comment type="function">
    <text evidence="9">Microtubule-binding protein that negatively regulates centriole duplication. Binds to and stabilizes microtubules.</text>
</comment>
<keyword evidence="5" id="KW-0963">Cytoplasm</keyword>
<dbReference type="Pfam" id="PF15501">
    <property type="entry name" value="MDM1"/>
    <property type="match status" value="1"/>
</dbReference>
<dbReference type="OrthoDB" id="9999940at2759"/>
<comment type="similarity">
    <text evidence="3">Belongs to the MDM1 family.</text>
</comment>
<feature type="region of interest" description="Disordered" evidence="10">
    <location>
        <begin position="268"/>
        <end position="287"/>
    </location>
</feature>
<evidence type="ECO:0000256" key="6">
    <source>
        <dbReference type="ARBA" id="ARBA00022701"/>
    </source>
</evidence>
<accession>A0A8S3SK88</accession>
<keyword evidence="6" id="KW-0493">Microtubule</keyword>
<evidence type="ECO:0000256" key="5">
    <source>
        <dbReference type="ARBA" id="ARBA00022490"/>
    </source>
</evidence>
<dbReference type="Proteomes" id="UP000683360">
    <property type="component" value="Unassembled WGS sequence"/>
</dbReference>
<dbReference type="GO" id="GO:0046600">
    <property type="term" value="P:negative regulation of centriole replication"/>
    <property type="evidence" value="ECO:0007669"/>
    <property type="project" value="InterPro"/>
</dbReference>
<evidence type="ECO:0000256" key="1">
    <source>
        <dbReference type="ARBA" id="ARBA00004114"/>
    </source>
</evidence>
<keyword evidence="8" id="KW-0539">Nucleus</keyword>
<dbReference type="InterPro" id="IPR029136">
    <property type="entry name" value="MDM1"/>
</dbReference>
<dbReference type="GO" id="GO:0005874">
    <property type="term" value="C:microtubule"/>
    <property type="evidence" value="ECO:0007669"/>
    <property type="project" value="UniProtKB-KW"/>
</dbReference>
<reference evidence="11" key="1">
    <citation type="submission" date="2021-03" db="EMBL/GenBank/DDBJ databases">
        <authorList>
            <person name="Bekaert M."/>
        </authorList>
    </citation>
    <scope>NUCLEOTIDE SEQUENCE</scope>
</reference>
<evidence type="ECO:0000256" key="10">
    <source>
        <dbReference type="SAM" id="MobiDB-lite"/>
    </source>
</evidence>
<protein>
    <recommendedName>
        <fullName evidence="4">Nuclear protein MDM1</fullName>
    </recommendedName>
</protein>
<evidence type="ECO:0000313" key="11">
    <source>
        <dbReference type="EMBL" id="CAG2218383.1"/>
    </source>
</evidence>
<organism evidence="11 12">
    <name type="scientific">Mytilus edulis</name>
    <name type="common">Blue mussel</name>
    <dbReference type="NCBI Taxonomy" id="6550"/>
    <lineage>
        <taxon>Eukaryota</taxon>
        <taxon>Metazoa</taxon>
        <taxon>Spiralia</taxon>
        <taxon>Lophotrochozoa</taxon>
        <taxon>Mollusca</taxon>
        <taxon>Bivalvia</taxon>
        <taxon>Autobranchia</taxon>
        <taxon>Pteriomorphia</taxon>
        <taxon>Mytilida</taxon>
        <taxon>Mytiloidea</taxon>
        <taxon>Mytilidae</taxon>
        <taxon>Mytilinae</taxon>
        <taxon>Mytilus</taxon>
    </lineage>
</organism>
<keyword evidence="7" id="KW-0206">Cytoskeleton</keyword>
<evidence type="ECO:0000256" key="8">
    <source>
        <dbReference type="ARBA" id="ARBA00023242"/>
    </source>
</evidence>
<proteinExistence type="inferred from homology"/>
<evidence type="ECO:0000256" key="4">
    <source>
        <dbReference type="ARBA" id="ARBA00013508"/>
    </source>
</evidence>
<dbReference type="PANTHER" id="PTHR32078">
    <property type="entry name" value="NUCLEAR PROTEIN MDM1"/>
    <property type="match status" value="1"/>
</dbReference>
<evidence type="ECO:0000256" key="9">
    <source>
        <dbReference type="ARBA" id="ARBA00045771"/>
    </source>
</evidence>
<feature type="compositionally biased region" description="Basic and acidic residues" evidence="10">
    <location>
        <begin position="69"/>
        <end position="87"/>
    </location>
</feature>
<dbReference type="AlphaFoldDB" id="A0A8S3SK88"/>
<evidence type="ECO:0000256" key="2">
    <source>
        <dbReference type="ARBA" id="ARBA00004123"/>
    </source>
</evidence>
<comment type="caution">
    <text evidence="11">The sequence shown here is derived from an EMBL/GenBank/DDBJ whole genome shotgun (WGS) entry which is preliminary data.</text>
</comment>
<evidence type="ECO:0000313" key="12">
    <source>
        <dbReference type="Proteomes" id="UP000683360"/>
    </source>
</evidence>
<name>A0A8S3SK88_MYTED</name>